<evidence type="ECO:0000313" key="2">
    <source>
        <dbReference type="Proteomes" id="UP000758155"/>
    </source>
</evidence>
<reference evidence="1" key="1">
    <citation type="submission" date="2019-04" db="EMBL/GenBank/DDBJ databases">
        <title>Sequencing of skin fungus with MAO and IRED activity.</title>
        <authorList>
            <person name="Marsaioli A.J."/>
            <person name="Bonatto J.M.C."/>
            <person name="Reis Junior O."/>
        </authorList>
    </citation>
    <scope>NUCLEOTIDE SEQUENCE</scope>
    <source>
        <strain evidence="1">28M1</strain>
    </source>
</reference>
<accession>A0A9P5BX60</accession>
<evidence type="ECO:0000313" key="1">
    <source>
        <dbReference type="EMBL" id="KAF3033691.1"/>
    </source>
</evidence>
<organism evidence="1 2">
    <name type="scientific">Didymella heteroderae</name>
    <dbReference type="NCBI Taxonomy" id="1769908"/>
    <lineage>
        <taxon>Eukaryota</taxon>
        <taxon>Fungi</taxon>
        <taxon>Dikarya</taxon>
        <taxon>Ascomycota</taxon>
        <taxon>Pezizomycotina</taxon>
        <taxon>Dothideomycetes</taxon>
        <taxon>Pleosporomycetidae</taxon>
        <taxon>Pleosporales</taxon>
        <taxon>Pleosporineae</taxon>
        <taxon>Didymellaceae</taxon>
        <taxon>Didymella</taxon>
    </lineage>
</organism>
<sequence>MATFPFVKLSGELQLLILGECDPVTAGKLLDLNPLLQGLYIRYPDRVFRAILSNVPEPAAALARVSLDFLTLADENFDAIPIMNFLRRYSLFEWCLLQPSPLDLVGDPLGVLSTMVDLFVEVDEAARAIGECWAAGVETFLNPYMQPEPAALSDTEHVRIACSLWVVQVYYQMRVQCAPYPPEISHDFSHAFLKGLEPWQVEQGRCIDRFVRAYCYEWTGSLHHIANVRPSLLQQLSGSKYLSRFRSMFEENTAAQKFVPHFSRAAGNVQRSHNNIHLDSNALGNPACDSKISVITERLKNYAWTLYEVQVQESQTHLNPDYERQMFWNLGFLFWDAERRISTHSQGSDSPVLANTLYAQFLHK</sequence>
<dbReference type="Proteomes" id="UP000758155">
    <property type="component" value="Unassembled WGS sequence"/>
</dbReference>
<comment type="caution">
    <text evidence="1">The sequence shown here is derived from an EMBL/GenBank/DDBJ whole genome shotgun (WGS) entry which is preliminary data.</text>
</comment>
<dbReference type="OrthoDB" id="3763553at2759"/>
<name>A0A9P5BX60_9PLEO</name>
<keyword evidence="2" id="KW-1185">Reference proteome</keyword>
<dbReference type="AlphaFoldDB" id="A0A9P5BX60"/>
<protein>
    <submittedName>
        <fullName evidence="1">Uncharacterized protein</fullName>
    </submittedName>
</protein>
<gene>
    <name evidence="1" type="ORF">E8E12_004046</name>
</gene>
<dbReference type="EMBL" id="SWKV01000077">
    <property type="protein sequence ID" value="KAF3033691.1"/>
    <property type="molecule type" value="Genomic_DNA"/>
</dbReference>
<proteinExistence type="predicted"/>